<reference evidence="5" key="1">
    <citation type="submission" date="2025-08" db="UniProtKB">
        <authorList>
            <consortium name="Ensembl"/>
        </authorList>
    </citation>
    <scope>IDENTIFICATION</scope>
</reference>
<feature type="active site" description="Nucleophile" evidence="2">
    <location>
        <position position="43"/>
    </location>
</feature>
<keyword evidence="2" id="KW-0378">Hydrolase</keyword>
<dbReference type="AlphaFoldDB" id="A0A8C4QC82"/>
<evidence type="ECO:0000259" key="4">
    <source>
        <dbReference type="PROSITE" id="PS51635"/>
    </source>
</evidence>
<dbReference type="GO" id="GO:0005737">
    <property type="term" value="C:cytoplasm"/>
    <property type="evidence" value="ECO:0007669"/>
    <property type="project" value="TreeGrafter"/>
</dbReference>
<dbReference type="GO" id="GO:0005811">
    <property type="term" value="C:lipid droplet"/>
    <property type="evidence" value="ECO:0007669"/>
    <property type="project" value="TreeGrafter"/>
</dbReference>
<dbReference type="GO" id="GO:0004806">
    <property type="term" value="F:triacylglycerol lipase activity"/>
    <property type="evidence" value="ECO:0007669"/>
    <property type="project" value="TreeGrafter"/>
</dbReference>
<evidence type="ECO:0000256" key="2">
    <source>
        <dbReference type="PROSITE-ProRule" id="PRU01161"/>
    </source>
</evidence>
<dbReference type="PANTHER" id="PTHR12406:SF7">
    <property type="entry name" value="PATATIN-LIKE PHOSPHOLIPASE DOMAIN-CONTAINING PROTEIN 4"/>
    <property type="match status" value="1"/>
</dbReference>
<dbReference type="Proteomes" id="UP000694388">
    <property type="component" value="Unplaced"/>
</dbReference>
<keyword evidence="3" id="KW-1133">Transmembrane helix</keyword>
<dbReference type="GeneTree" id="ENSGT00940000162022"/>
<evidence type="ECO:0000313" key="6">
    <source>
        <dbReference type="Proteomes" id="UP000694388"/>
    </source>
</evidence>
<dbReference type="Ensembl" id="ENSEBUT00000013305.1">
    <property type="protein sequence ID" value="ENSEBUP00000012729.1"/>
    <property type="gene ID" value="ENSEBUG00000008081.1"/>
</dbReference>
<evidence type="ECO:0000256" key="1">
    <source>
        <dbReference type="ARBA" id="ARBA00023098"/>
    </source>
</evidence>
<dbReference type="GO" id="GO:0016020">
    <property type="term" value="C:membrane"/>
    <property type="evidence" value="ECO:0007669"/>
    <property type="project" value="TreeGrafter"/>
</dbReference>
<keyword evidence="6" id="KW-1185">Reference proteome</keyword>
<proteinExistence type="predicted"/>
<keyword evidence="3" id="KW-0812">Transmembrane</keyword>
<accession>A0A8C4QC82</accession>
<feature type="active site" description="Proton acceptor" evidence="2">
    <location>
        <position position="163"/>
    </location>
</feature>
<name>A0A8C4QC82_EPTBU</name>
<feature type="short sequence motif" description="DGA/G" evidence="2">
    <location>
        <begin position="163"/>
        <end position="165"/>
    </location>
</feature>
<dbReference type="SUPFAM" id="SSF52151">
    <property type="entry name" value="FabD/lysophospholipase-like"/>
    <property type="match status" value="1"/>
</dbReference>
<keyword evidence="2" id="KW-0442">Lipid degradation</keyword>
<dbReference type="Gene3D" id="3.40.1090.10">
    <property type="entry name" value="Cytosolic phospholipase A2 catalytic domain"/>
    <property type="match status" value="1"/>
</dbReference>
<evidence type="ECO:0000313" key="5">
    <source>
        <dbReference type="Ensembl" id="ENSEBUP00000012729.1"/>
    </source>
</evidence>
<reference evidence="5" key="2">
    <citation type="submission" date="2025-09" db="UniProtKB">
        <authorList>
            <consortium name="Ensembl"/>
        </authorList>
    </citation>
    <scope>IDENTIFICATION</scope>
</reference>
<feature type="domain" description="PNPLA" evidence="4">
    <location>
        <begin position="6"/>
        <end position="176"/>
    </location>
</feature>
<dbReference type="InterPro" id="IPR002641">
    <property type="entry name" value="PNPLA_dom"/>
</dbReference>
<protein>
    <submittedName>
        <fullName evidence="5">Patatin-like phospholipase domain containing 4</fullName>
    </submittedName>
</protein>
<evidence type="ECO:0000256" key="3">
    <source>
        <dbReference type="SAM" id="Phobius"/>
    </source>
</evidence>
<dbReference type="InterPro" id="IPR016035">
    <property type="entry name" value="Acyl_Trfase/lysoPLipase"/>
</dbReference>
<dbReference type="PROSITE" id="PS51635">
    <property type="entry name" value="PNPLA"/>
    <property type="match status" value="1"/>
</dbReference>
<dbReference type="GO" id="GO:0019433">
    <property type="term" value="P:triglyceride catabolic process"/>
    <property type="evidence" value="ECO:0007669"/>
    <property type="project" value="TreeGrafter"/>
</dbReference>
<dbReference type="PANTHER" id="PTHR12406">
    <property type="entry name" value="CALCIUM-INDEPENDENT PHOSPHOLIPASE A2 IPLA2 -RELATED"/>
    <property type="match status" value="1"/>
</dbReference>
<keyword evidence="1 2" id="KW-0443">Lipid metabolism</keyword>
<sequence>MAEIHLSFAGAGFMGIYHLGACAALLRNGRALLARIQGYAGASAGALVATVLLTSPENLSRANKFVMELSQNVRNQPIGAITPGFDFRAQLREGIEQLLLSNAHEKADGRLFVSITNAWSGRNELVSRFSSREELITVLEASSFIPFYVGLEPVRYRDQLWLDGGLSNNLPLLPGGRTITISPFSGDHDVSPREADLRAIYARISRENFQVSVGNAIRAALAVLPPPQCVMEQIYERGEKDTVHFLCSNGFYQEE</sequence>
<dbReference type="GO" id="GO:0055088">
    <property type="term" value="P:lipid homeostasis"/>
    <property type="evidence" value="ECO:0007669"/>
    <property type="project" value="TreeGrafter"/>
</dbReference>
<feature type="short sequence motif" description="GXSXG" evidence="2">
    <location>
        <begin position="41"/>
        <end position="45"/>
    </location>
</feature>
<feature type="transmembrane region" description="Helical" evidence="3">
    <location>
        <begin position="6"/>
        <end position="26"/>
    </location>
</feature>
<keyword evidence="3" id="KW-0472">Membrane</keyword>
<dbReference type="Pfam" id="PF01734">
    <property type="entry name" value="Patatin"/>
    <property type="match status" value="1"/>
</dbReference>
<feature type="short sequence motif" description="GXGXXG" evidence="2">
    <location>
        <begin position="10"/>
        <end position="15"/>
    </location>
</feature>
<organism evidence="5 6">
    <name type="scientific">Eptatretus burgeri</name>
    <name type="common">Inshore hagfish</name>
    <dbReference type="NCBI Taxonomy" id="7764"/>
    <lineage>
        <taxon>Eukaryota</taxon>
        <taxon>Metazoa</taxon>
        <taxon>Chordata</taxon>
        <taxon>Craniata</taxon>
        <taxon>Vertebrata</taxon>
        <taxon>Cyclostomata</taxon>
        <taxon>Myxini</taxon>
        <taxon>Myxiniformes</taxon>
        <taxon>Myxinidae</taxon>
        <taxon>Eptatretinae</taxon>
        <taxon>Eptatretus</taxon>
    </lineage>
</organism>
<dbReference type="InterPro" id="IPR033562">
    <property type="entry name" value="PLPL"/>
</dbReference>
<feature type="transmembrane region" description="Helical" evidence="3">
    <location>
        <begin position="38"/>
        <end position="55"/>
    </location>
</feature>
<dbReference type="OMA" id="KGEKWID"/>